<dbReference type="SUPFAM" id="SSF51905">
    <property type="entry name" value="FAD/NAD(P)-binding domain"/>
    <property type="match status" value="1"/>
</dbReference>
<dbReference type="EMBL" id="NAJL01000083">
    <property type="protein sequence ID" value="TKA22146.1"/>
    <property type="molecule type" value="Genomic_DNA"/>
</dbReference>
<gene>
    <name evidence="5" type="ORF">B0A50_08203</name>
</gene>
<dbReference type="PRINTS" id="PR00420">
    <property type="entry name" value="RNGMNOXGNASE"/>
</dbReference>
<organism evidence="5 6">
    <name type="scientific">Salinomyces thailandicus</name>
    <dbReference type="NCBI Taxonomy" id="706561"/>
    <lineage>
        <taxon>Eukaryota</taxon>
        <taxon>Fungi</taxon>
        <taxon>Dikarya</taxon>
        <taxon>Ascomycota</taxon>
        <taxon>Pezizomycotina</taxon>
        <taxon>Dothideomycetes</taxon>
        <taxon>Dothideomycetidae</taxon>
        <taxon>Mycosphaerellales</taxon>
        <taxon>Teratosphaeriaceae</taxon>
        <taxon>Salinomyces</taxon>
    </lineage>
</organism>
<accession>A0A4U0TKB4</accession>
<dbReference type="PANTHER" id="PTHR46720">
    <property type="entry name" value="HYDROXYLASE, PUTATIVE (AFU_ORTHOLOGUE AFUA_3G01460)-RELATED"/>
    <property type="match status" value="1"/>
</dbReference>
<dbReference type="AlphaFoldDB" id="A0A4U0TKB4"/>
<dbReference type="GO" id="GO:0071949">
    <property type="term" value="F:FAD binding"/>
    <property type="evidence" value="ECO:0007669"/>
    <property type="project" value="InterPro"/>
</dbReference>
<dbReference type="GO" id="GO:0016491">
    <property type="term" value="F:oxidoreductase activity"/>
    <property type="evidence" value="ECO:0007669"/>
    <property type="project" value="UniProtKB-KW"/>
</dbReference>
<reference evidence="5 6" key="1">
    <citation type="submission" date="2017-03" db="EMBL/GenBank/DDBJ databases">
        <title>Genomes of endolithic fungi from Antarctica.</title>
        <authorList>
            <person name="Coleine C."/>
            <person name="Masonjones S."/>
            <person name="Stajich J.E."/>
        </authorList>
    </citation>
    <scope>NUCLEOTIDE SEQUENCE [LARGE SCALE GENOMIC DNA]</scope>
    <source>
        <strain evidence="5 6">CCFEE 6315</strain>
    </source>
</reference>
<keyword evidence="6" id="KW-1185">Reference proteome</keyword>
<proteinExistence type="predicted"/>
<evidence type="ECO:0000256" key="2">
    <source>
        <dbReference type="ARBA" id="ARBA00022827"/>
    </source>
</evidence>
<dbReference type="OrthoDB" id="417877at2759"/>
<evidence type="ECO:0000313" key="6">
    <source>
        <dbReference type="Proteomes" id="UP000308549"/>
    </source>
</evidence>
<feature type="domain" description="FAD-binding" evidence="4">
    <location>
        <begin position="11"/>
        <end position="375"/>
    </location>
</feature>
<evidence type="ECO:0000313" key="5">
    <source>
        <dbReference type="EMBL" id="TKA22146.1"/>
    </source>
</evidence>
<comment type="caution">
    <text evidence="5">The sequence shown here is derived from an EMBL/GenBank/DDBJ whole genome shotgun (WGS) entry which is preliminary data.</text>
</comment>
<evidence type="ECO:0000259" key="4">
    <source>
        <dbReference type="Pfam" id="PF01494"/>
    </source>
</evidence>
<keyword evidence="2" id="KW-0274">FAD</keyword>
<dbReference type="Proteomes" id="UP000308549">
    <property type="component" value="Unassembled WGS sequence"/>
</dbReference>
<keyword evidence="3" id="KW-0560">Oxidoreductase</keyword>
<dbReference type="Pfam" id="PF01494">
    <property type="entry name" value="FAD_binding_3"/>
    <property type="match status" value="1"/>
</dbReference>
<evidence type="ECO:0000256" key="1">
    <source>
        <dbReference type="ARBA" id="ARBA00022630"/>
    </source>
</evidence>
<keyword evidence="1" id="KW-0285">Flavoprotein</keyword>
<evidence type="ECO:0000256" key="3">
    <source>
        <dbReference type="ARBA" id="ARBA00023002"/>
    </source>
</evidence>
<dbReference type="PANTHER" id="PTHR46720:SF1">
    <property type="entry name" value="HYDROXYLASE, PUTATIVE (AFU_ORTHOLOGUE AFUA_8G06050)-RELATED"/>
    <property type="match status" value="1"/>
</dbReference>
<sequence length="432" mass="47586">MTSAETTAPFQVAIIGGGLCGLSLAIALQKRSIPFQVYETRGSFTELGAGINIGPNTLRTLQLIDPSLGQALEQIWCRNPPGREDVWMQVRLGAPDGQYEDAKLLTNLMAPPTGNVTMQRNALLQLLAERAGLEHAVFNKKIVSYCQSDEGVVMSFADGSEETASVVIACDGIHSAVRKAMLEPENPITGPQYAGTGAYRSLLSVEDLTAAIGSDMACTSQVFLGPRAYVIMYPIDHGKKVNVGLWPLRPEPWENQHDWVLPAQRDAMQQRFVSWGATIHKIMDLMGNPAFLAAHHHAQNPDSYFDGRVCLLGDAAHAMTPHQGSGAGQAIEDAYVMAEVLRCVDAHKSVSEQVQAAFTGYESIRKPRSEKVLQTSHEAMSWWTGLYEEPLTDERLQKLVKEAEQRFHWIWHDDVAAQAELAVGIMKRKLQR</sequence>
<name>A0A4U0TKB4_9PEZI</name>
<dbReference type="InterPro" id="IPR036188">
    <property type="entry name" value="FAD/NAD-bd_sf"/>
</dbReference>
<protein>
    <recommendedName>
        <fullName evidence="4">FAD-binding domain-containing protein</fullName>
    </recommendedName>
</protein>
<dbReference type="InterPro" id="IPR002938">
    <property type="entry name" value="FAD-bd"/>
</dbReference>
<dbReference type="SUPFAM" id="SSF54373">
    <property type="entry name" value="FAD-linked reductases, C-terminal domain"/>
    <property type="match status" value="1"/>
</dbReference>
<dbReference type="Gene3D" id="3.50.50.60">
    <property type="entry name" value="FAD/NAD(P)-binding domain"/>
    <property type="match status" value="1"/>
</dbReference>
<dbReference type="GO" id="GO:0044550">
    <property type="term" value="P:secondary metabolite biosynthetic process"/>
    <property type="evidence" value="ECO:0007669"/>
    <property type="project" value="TreeGrafter"/>
</dbReference>
<dbReference type="InterPro" id="IPR051104">
    <property type="entry name" value="FAD_monoxygenase"/>
</dbReference>